<organism evidence="1 2">
    <name type="scientific">Eumeta variegata</name>
    <name type="common">Bagworm moth</name>
    <name type="synonym">Eumeta japonica</name>
    <dbReference type="NCBI Taxonomy" id="151549"/>
    <lineage>
        <taxon>Eukaryota</taxon>
        <taxon>Metazoa</taxon>
        <taxon>Ecdysozoa</taxon>
        <taxon>Arthropoda</taxon>
        <taxon>Hexapoda</taxon>
        <taxon>Insecta</taxon>
        <taxon>Pterygota</taxon>
        <taxon>Neoptera</taxon>
        <taxon>Endopterygota</taxon>
        <taxon>Lepidoptera</taxon>
        <taxon>Glossata</taxon>
        <taxon>Ditrysia</taxon>
        <taxon>Tineoidea</taxon>
        <taxon>Psychidae</taxon>
        <taxon>Oiketicinae</taxon>
        <taxon>Eumeta</taxon>
    </lineage>
</organism>
<comment type="caution">
    <text evidence="1">The sequence shown here is derived from an EMBL/GenBank/DDBJ whole genome shotgun (WGS) entry which is preliminary data.</text>
</comment>
<proteinExistence type="predicted"/>
<evidence type="ECO:0000313" key="2">
    <source>
        <dbReference type="Proteomes" id="UP000299102"/>
    </source>
</evidence>
<sequence>MLLNFQLTSLRFWKKEQSLITHLSVTFMFNIALPYYLFDPWLKPHTLLPPPIEGANPSVRIFYPGIPRLLRAEREVNKISSKDMNLRPPRLLAPARTPKWE</sequence>
<name>A0A4C1UVL6_EUMVA</name>
<protein>
    <submittedName>
        <fullName evidence="1">Uncharacterized protein</fullName>
    </submittedName>
</protein>
<dbReference type="EMBL" id="BGZK01000228">
    <property type="protein sequence ID" value="GBP30057.1"/>
    <property type="molecule type" value="Genomic_DNA"/>
</dbReference>
<gene>
    <name evidence="1" type="ORF">EVAR_14574_1</name>
</gene>
<dbReference type="Proteomes" id="UP000299102">
    <property type="component" value="Unassembled WGS sequence"/>
</dbReference>
<keyword evidence="2" id="KW-1185">Reference proteome</keyword>
<evidence type="ECO:0000313" key="1">
    <source>
        <dbReference type="EMBL" id="GBP30057.1"/>
    </source>
</evidence>
<accession>A0A4C1UVL6</accession>
<dbReference type="AlphaFoldDB" id="A0A4C1UVL6"/>
<reference evidence="1 2" key="1">
    <citation type="journal article" date="2019" name="Commun. Biol.">
        <title>The bagworm genome reveals a unique fibroin gene that provides high tensile strength.</title>
        <authorList>
            <person name="Kono N."/>
            <person name="Nakamura H."/>
            <person name="Ohtoshi R."/>
            <person name="Tomita M."/>
            <person name="Numata K."/>
            <person name="Arakawa K."/>
        </authorList>
    </citation>
    <scope>NUCLEOTIDE SEQUENCE [LARGE SCALE GENOMIC DNA]</scope>
</reference>